<keyword evidence="10" id="KW-1185">Reference proteome</keyword>
<keyword evidence="3 7" id="KW-1133">Transmembrane helix</keyword>
<evidence type="ECO:0000256" key="4">
    <source>
        <dbReference type="ARBA" id="ARBA00023136"/>
    </source>
</evidence>
<comment type="similarity">
    <text evidence="5">Belongs to the SAT4 family.</text>
</comment>
<feature type="transmembrane region" description="Helical" evidence="7">
    <location>
        <begin position="23"/>
        <end position="42"/>
    </location>
</feature>
<evidence type="ECO:0000313" key="10">
    <source>
        <dbReference type="Proteomes" id="UP000785200"/>
    </source>
</evidence>
<name>A0A9P6SPL5_9HELO</name>
<dbReference type="AlphaFoldDB" id="A0A9P6SPL5"/>
<protein>
    <recommendedName>
        <fullName evidence="8">Rhodopsin domain-containing protein</fullName>
    </recommendedName>
</protein>
<gene>
    <name evidence="9" type="ORF">D0Z07_8669</name>
</gene>
<evidence type="ECO:0000256" key="2">
    <source>
        <dbReference type="ARBA" id="ARBA00022692"/>
    </source>
</evidence>
<evidence type="ECO:0000256" key="1">
    <source>
        <dbReference type="ARBA" id="ARBA00004141"/>
    </source>
</evidence>
<reference evidence="9" key="1">
    <citation type="submission" date="2019-07" db="EMBL/GenBank/DDBJ databases">
        <title>Hyphodiscus hymeniophilus genome sequencing and assembly.</title>
        <authorList>
            <person name="Kramer G."/>
            <person name="Nodwell J."/>
        </authorList>
    </citation>
    <scope>NUCLEOTIDE SEQUENCE</scope>
    <source>
        <strain evidence="9">ATCC 34498</strain>
    </source>
</reference>
<dbReference type="GO" id="GO:0016020">
    <property type="term" value="C:membrane"/>
    <property type="evidence" value="ECO:0007669"/>
    <property type="project" value="UniProtKB-SubCell"/>
</dbReference>
<dbReference type="OrthoDB" id="3560122at2759"/>
<dbReference type="InterPro" id="IPR052337">
    <property type="entry name" value="SAT4-like"/>
</dbReference>
<evidence type="ECO:0000259" key="8">
    <source>
        <dbReference type="Pfam" id="PF20684"/>
    </source>
</evidence>
<proteinExistence type="inferred from homology"/>
<evidence type="ECO:0000256" key="3">
    <source>
        <dbReference type="ARBA" id="ARBA00022989"/>
    </source>
</evidence>
<dbReference type="PANTHER" id="PTHR33048">
    <property type="entry name" value="PTH11-LIKE INTEGRAL MEMBRANE PROTEIN (AFU_ORTHOLOGUE AFUA_5G11245)"/>
    <property type="match status" value="1"/>
</dbReference>
<feature type="region of interest" description="Disordered" evidence="6">
    <location>
        <begin position="306"/>
        <end position="329"/>
    </location>
</feature>
<feature type="compositionally biased region" description="Basic and acidic residues" evidence="6">
    <location>
        <begin position="306"/>
        <end position="323"/>
    </location>
</feature>
<dbReference type="Proteomes" id="UP000785200">
    <property type="component" value="Unassembled WGS sequence"/>
</dbReference>
<dbReference type="InterPro" id="IPR049326">
    <property type="entry name" value="Rhodopsin_dom_fungi"/>
</dbReference>
<keyword evidence="2 7" id="KW-0812">Transmembrane</keyword>
<sequence>MANSSAALPPDFFDKQPVANREATIVGVLVTANALLKILLWSTTGFRLYIRFFIARAPGWDDLFVVLAALHVTLGAIATCVATKYGLGGHIYLLEPPMIRKYLICHYLLGAAYVSSTAYIKISLLFQYLRIFERGTRIYRITQLTLVVIGLWGFAFIFTNWFACFPSPAAFWNGTNKGCYASFSPNLHVAISTIEAHGGSNAAWDIIVLAIAFRLLFEKDGPVNRKGLLALLALGTVIQFPRYHLDRADATTALRYRTCLCATTPFFWPIIQEALSKIFVSYEFKVVTESRWDDTQVEELGGVHTAESHHELMRTKTPPKEMPAETQSMNKTWGSYGGSSFAEDFSEDFRTVSPASFTKQPAEKVGFVKHERED</sequence>
<dbReference type="Pfam" id="PF20684">
    <property type="entry name" value="Fung_rhodopsin"/>
    <property type="match status" value="1"/>
</dbReference>
<dbReference type="PANTHER" id="PTHR33048:SF47">
    <property type="entry name" value="INTEGRAL MEMBRANE PROTEIN-RELATED"/>
    <property type="match status" value="1"/>
</dbReference>
<evidence type="ECO:0000313" key="9">
    <source>
        <dbReference type="EMBL" id="KAG0645526.1"/>
    </source>
</evidence>
<feature type="transmembrane region" description="Helical" evidence="7">
    <location>
        <begin position="141"/>
        <end position="163"/>
    </location>
</feature>
<feature type="transmembrane region" description="Helical" evidence="7">
    <location>
        <begin position="107"/>
        <end position="129"/>
    </location>
</feature>
<evidence type="ECO:0000256" key="7">
    <source>
        <dbReference type="SAM" id="Phobius"/>
    </source>
</evidence>
<dbReference type="EMBL" id="VNKQ01000018">
    <property type="protein sequence ID" value="KAG0645526.1"/>
    <property type="molecule type" value="Genomic_DNA"/>
</dbReference>
<comment type="subcellular location">
    <subcellularLocation>
        <location evidence="1">Membrane</location>
        <topology evidence="1">Multi-pass membrane protein</topology>
    </subcellularLocation>
</comment>
<feature type="domain" description="Rhodopsin" evidence="8">
    <location>
        <begin position="46"/>
        <end position="237"/>
    </location>
</feature>
<accession>A0A9P6SPL5</accession>
<organism evidence="9 10">
    <name type="scientific">Hyphodiscus hymeniophilus</name>
    <dbReference type="NCBI Taxonomy" id="353542"/>
    <lineage>
        <taxon>Eukaryota</taxon>
        <taxon>Fungi</taxon>
        <taxon>Dikarya</taxon>
        <taxon>Ascomycota</taxon>
        <taxon>Pezizomycotina</taxon>
        <taxon>Leotiomycetes</taxon>
        <taxon>Helotiales</taxon>
        <taxon>Hyphodiscaceae</taxon>
        <taxon>Hyphodiscus</taxon>
    </lineage>
</organism>
<evidence type="ECO:0000256" key="6">
    <source>
        <dbReference type="SAM" id="MobiDB-lite"/>
    </source>
</evidence>
<feature type="transmembrane region" description="Helical" evidence="7">
    <location>
        <begin position="63"/>
        <end position="87"/>
    </location>
</feature>
<evidence type="ECO:0000256" key="5">
    <source>
        <dbReference type="ARBA" id="ARBA00038359"/>
    </source>
</evidence>
<comment type="caution">
    <text evidence="9">The sequence shown here is derived from an EMBL/GenBank/DDBJ whole genome shotgun (WGS) entry which is preliminary data.</text>
</comment>
<keyword evidence="4 7" id="KW-0472">Membrane</keyword>